<evidence type="ECO:0000313" key="5">
    <source>
        <dbReference type="Proteomes" id="UP000529795"/>
    </source>
</evidence>
<feature type="region of interest" description="Disordered" evidence="1">
    <location>
        <begin position="186"/>
        <end position="207"/>
    </location>
</feature>
<proteinExistence type="predicted"/>
<dbReference type="InterPro" id="IPR032816">
    <property type="entry name" value="VTT_dom"/>
</dbReference>
<comment type="caution">
    <text evidence="4">The sequence shown here is derived from an EMBL/GenBank/DDBJ whole genome shotgun (WGS) entry which is preliminary data.</text>
</comment>
<dbReference type="PANTHER" id="PTHR42709:SF2">
    <property type="entry name" value="INNER MEMBRANE PROTEIN YOHD"/>
    <property type="match status" value="1"/>
</dbReference>
<gene>
    <name evidence="4" type="ORF">GGQ80_000318</name>
</gene>
<dbReference type="AlphaFoldDB" id="A0A840F776"/>
<evidence type="ECO:0000256" key="1">
    <source>
        <dbReference type="SAM" id="MobiDB-lite"/>
    </source>
</evidence>
<protein>
    <submittedName>
        <fullName evidence="4">Membrane protein DedA with SNARE-associated domain</fullName>
    </submittedName>
</protein>
<dbReference type="GO" id="GO:0005886">
    <property type="term" value="C:plasma membrane"/>
    <property type="evidence" value="ECO:0007669"/>
    <property type="project" value="TreeGrafter"/>
</dbReference>
<reference evidence="4 5" key="1">
    <citation type="submission" date="2020-08" db="EMBL/GenBank/DDBJ databases">
        <title>Genomic Encyclopedia of Type Strains, Phase IV (KMG-IV): sequencing the most valuable type-strain genomes for metagenomic binning, comparative biology and taxonomic classification.</title>
        <authorList>
            <person name="Goeker M."/>
        </authorList>
    </citation>
    <scope>NUCLEOTIDE SEQUENCE [LARGE SCALE GENOMIC DNA]</scope>
    <source>
        <strain evidence="4 5">YC6723</strain>
    </source>
</reference>
<keyword evidence="2" id="KW-0812">Transmembrane</keyword>
<dbReference type="RefSeq" id="WP_183981971.1">
    <property type="nucleotide sequence ID" value="NZ_JACIEV010000001.1"/>
</dbReference>
<keyword evidence="2" id="KW-1133">Transmembrane helix</keyword>
<sequence>MSIESLIQHYGLLAIFLGAGAEGETAVVAGGVIAHHGFVSPIGAGIAAAGGSFVADQIFFQTGRHFRDAAWVRRLREKPAGQKALALLEKYPRSFIFAYRFIYGIRTASPIAIGTSRVSMPLFVLVNAFAAVVWGSLFTAIGYLFGNGVERLVGRTVGRHWPFALAAVVVIGAAVALFLRRRSAAAERQPDQPDQRDHRPGALDHRG</sequence>
<dbReference type="Pfam" id="PF09335">
    <property type="entry name" value="VTT_dom"/>
    <property type="match status" value="1"/>
</dbReference>
<accession>A0A840F776</accession>
<keyword evidence="2" id="KW-0472">Membrane</keyword>
<feature type="transmembrane region" description="Helical" evidence="2">
    <location>
        <begin position="122"/>
        <end position="145"/>
    </location>
</feature>
<dbReference type="Proteomes" id="UP000529795">
    <property type="component" value="Unassembled WGS sequence"/>
</dbReference>
<evidence type="ECO:0000313" key="4">
    <source>
        <dbReference type="EMBL" id="MBB4152442.1"/>
    </source>
</evidence>
<feature type="transmembrane region" description="Helical" evidence="2">
    <location>
        <begin position="160"/>
        <end position="179"/>
    </location>
</feature>
<feature type="domain" description="VTT" evidence="3">
    <location>
        <begin position="24"/>
        <end position="143"/>
    </location>
</feature>
<dbReference type="InterPro" id="IPR051311">
    <property type="entry name" value="DedA_domain"/>
</dbReference>
<organism evidence="4 5">
    <name type="scientific">Sphingomonas jinjuensis</name>
    <dbReference type="NCBI Taxonomy" id="535907"/>
    <lineage>
        <taxon>Bacteria</taxon>
        <taxon>Pseudomonadati</taxon>
        <taxon>Pseudomonadota</taxon>
        <taxon>Alphaproteobacteria</taxon>
        <taxon>Sphingomonadales</taxon>
        <taxon>Sphingomonadaceae</taxon>
        <taxon>Sphingomonas</taxon>
    </lineage>
</organism>
<keyword evidence="5" id="KW-1185">Reference proteome</keyword>
<name>A0A840F776_9SPHN</name>
<evidence type="ECO:0000259" key="3">
    <source>
        <dbReference type="Pfam" id="PF09335"/>
    </source>
</evidence>
<dbReference type="EMBL" id="JACIEV010000001">
    <property type="protein sequence ID" value="MBB4152442.1"/>
    <property type="molecule type" value="Genomic_DNA"/>
</dbReference>
<dbReference type="PANTHER" id="PTHR42709">
    <property type="entry name" value="ALKALINE PHOSPHATASE LIKE PROTEIN"/>
    <property type="match status" value="1"/>
</dbReference>
<evidence type="ECO:0000256" key="2">
    <source>
        <dbReference type="SAM" id="Phobius"/>
    </source>
</evidence>